<evidence type="ECO:0000313" key="3">
    <source>
        <dbReference type="Proteomes" id="UP000729290"/>
    </source>
</evidence>
<evidence type="ECO:0000256" key="1">
    <source>
        <dbReference type="SAM" id="SignalP"/>
    </source>
</evidence>
<organism evidence="2 3">
    <name type="scientific">Anaerotignum lactatifermentans</name>
    <dbReference type="NCBI Taxonomy" id="160404"/>
    <lineage>
        <taxon>Bacteria</taxon>
        <taxon>Bacillati</taxon>
        <taxon>Bacillota</taxon>
        <taxon>Clostridia</taxon>
        <taxon>Lachnospirales</taxon>
        <taxon>Anaerotignaceae</taxon>
        <taxon>Anaerotignum</taxon>
    </lineage>
</organism>
<sequence>MKKRILPILFIFLMLFSSTAYAASTRAAAVVPRISFDGTTASCTVFIAADRPTDDIDAVIKLWQGSQCLKTWEKSSVGDLAFSGTATVSRGKTYQLTVDVTLAGKAQPRLSVEGTCK</sequence>
<evidence type="ECO:0008006" key="4">
    <source>
        <dbReference type="Google" id="ProtNLM"/>
    </source>
</evidence>
<keyword evidence="3" id="KW-1185">Reference proteome</keyword>
<protein>
    <recommendedName>
        <fullName evidence="4">Ig-like domain-containing protein</fullName>
    </recommendedName>
</protein>
<comment type="caution">
    <text evidence="2">The sequence shown here is derived from an EMBL/GenBank/DDBJ whole genome shotgun (WGS) entry which is preliminary data.</text>
</comment>
<accession>A0ABS2G637</accession>
<evidence type="ECO:0000313" key="2">
    <source>
        <dbReference type="EMBL" id="MBM6876911.1"/>
    </source>
</evidence>
<name>A0ABS2G637_9FIRM</name>
<feature type="signal peptide" evidence="1">
    <location>
        <begin position="1"/>
        <end position="22"/>
    </location>
</feature>
<keyword evidence="1" id="KW-0732">Signal</keyword>
<dbReference type="EMBL" id="JACSNV010000002">
    <property type="protein sequence ID" value="MBM6876911.1"/>
    <property type="molecule type" value="Genomic_DNA"/>
</dbReference>
<dbReference type="RefSeq" id="WP_205133107.1">
    <property type="nucleotide sequence ID" value="NZ_JACSNT010000004.1"/>
</dbReference>
<feature type="chain" id="PRO_5046109922" description="Ig-like domain-containing protein" evidence="1">
    <location>
        <begin position="23"/>
        <end position="117"/>
    </location>
</feature>
<proteinExistence type="predicted"/>
<gene>
    <name evidence="2" type="ORF">H9X83_01890</name>
</gene>
<reference evidence="2 3" key="1">
    <citation type="journal article" date="2021" name="Sci. Rep.">
        <title>The distribution of antibiotic resistance genes in chicken gut microbiota commensals.</title>
        <authorList>
            <person name="Juricova H."/>
            <person name="Matiasovicova J."/>
            <person name="Kubasova T."/>
            <person name="Cejkova D."/>
            <person name="Rychlik I."/>
        </authorList>
    </citation>
    <scope>NUCLEOTIDE SEQUENCE [LARGE SCALE GENOMIC DNA]</scope>
    <source>
        <strain evidence="2 3">An431b</strain>
    </source>
</reference>
<dbReference type="Proteomes" id="UP000729290">
    <property type="component" value="Unassembled WGS sequence"/>
</dbReference>